<comment type="caution">
    <text evidence="2">The sequence shown here is derived from an EMBL/GenBank/DDBJ whole genome shotgun (WGS) entry which is preliminary data.</text>
</comment>
<feature type="region of interest" description="Disordered" evidence="1">
    <location>
        <begin position="1"/>
        <end position="124"/>
    </location>
</feature>
<organism evidence="2 3">
    <name type="scientific">Littorina saxatilis</name>
    <dbReference type="NCBI Taxonomy" id="31220"/>
    <lineage>
        <taxon>Eukaryota</taxon>
        <taxon>Metazoa</taxon>
        <taxon>Spiralia</taxon>
        <taxon>Lophotrochozoa</taxon>
        <taxon>Mollusca</taxon>
        <taxon>Gastropoda</taxon>
        <taxon>Caenogastropoda</taxon>
        <taxon>Littorinimorpha</taxon>
        <taxon>Littorinoidea</taxon>
        <taxon>Littorinidae</taxon>
        <taxon>Littorina</taxon>
    </lineage>
</organism>
<feature type="region of interest" description="Disordered" evidence="1">
    <location>
        <begin position="207"/>
        <end position="226"/>
    </location>
</feature>
<evidence type="ECO:0000313" key="3">
    <source>
        <dbReference type="Proteomes" id="UP001374579"/>
    </source>
</evidence>
<dbReference type="EMBL" id="JBAMIC010000004">
    <property type="protein sequence ID" value="KAK7106870.1"/>
    <property type="molecule type" value="Genomic_DNA"/>
</dbReference>
<dbReference type="Proteomes" id="UP001374579">
    <property type="component" value="Unassembled WGS sequence"/>
</dbReference>
<feature type="region of interest" description="Disordered" evidence="1">
    <location>
        <begin position="162"/>
        <end position="194"/>
    </location>
</feature>
<evidence type="ECO:0000256" key="1">
    <source>
        <dbReference type="SAM" id="MobiDB-lite"/>
    </source>
</evidence>
<reference evidence="2 3" key="1">
    <citation type="submission" date="2024-02" db="EMBL/GenBank/DDBJ databases">
        <title>Chromosome-scale genome assembly of the rough periwinkle Littorina saxatilis.</title>
        <authorList>
            <person name="De Jode A."/>
            <person name="Faria R."/>
            <person name="Formenti G."/>
            <person name="Sims Y."/>
            <person name="Smith T.P."/>
            <person name="Tracey A."/>
            <person name="Wood J.M.D."/>
            <person name="Zagrodzka Z.B."/>
            <person name="Johannesson K."/>
            <person name="Butlin R.K."/>
            <person name="Leder E.H."/>
        </authorList>
    </citation>
    <scope>NUCLEOTIDE SEQUENCE [LARGE SCALE GENOMIC DNA]</scope>
    <source>
        <strain evidence="2">Snail1</strain>
        <tissue evidence="2">Muscle</tissue>
    </source>
</reference>
<gene>
    <name evidence="2" type="ORF">V1264_014903</name>
</gene>
<feature type="compositionally biased region" description="Polar residues" evidence="1">
    <location>
        <begin position="30"/>
        <end position="42"/>
    </location>
</feature>
<feature type="region of interest" description="Disordered" evidence="1">
    <location>
        <begin position="249"/>
        <end position="295"/>
    </location>
</feature>
<evidence type="ECO:0000313" key="2">
    <source>
        <dbReference type="EMBL" id="KAK7106870.1"/>
    </source>
</evidence>
<name>A0AAN9BNX1_9CAEN</name>
<protein>
    <submittedName>
        <fullName evidence="2">Uncharacterized protein</fullName>
    </submittedName>
</protein>
<keyword evidence="3" id="KW-1185">Reference proteome</keyword>
<proteinExistence type="predicted"/>
<accession>A0AAN9BNX1</accession>
<dbReference type="AlphaFoldDB" id="A0AAN9BNX1"/>
<feature type="compositionally biased region" description="Low complexity" evidence="1">
    <location>
        <begin position="208"/>
        <end position="226"/>
    </location>
</feature>
<feature type="compositionally biased region" description="Basic and acidic residues" evidence="1">
    <location>
        <begin position="254"/>
        <end position="269"/>
    </location>
</feature>
<sequence>MNIFKKNRSRSPSFEIPKLCLPKLPRQKRSTSIDSCTVNVATSLDVPPAAENRGRSSSFDSSSLRDAEDTEVDLLKVPPPKGRGGSQRSHSFDTSAPWSPMSSDDNCSDKESSSNNLKLPKHQKRRASLEIPKICIHCVHLEAIEQERDKARKNALFYLGDTQISTPDSSPSDSEYDSDSEGEPCSSESEESLRSMCEAEIEIIETLHSSTPSPQHSNSSKNTSMTNSYTDVVTLAVPIMKQRSSSMDAGYITKPHESPRKASLDERTLHGGHKNQIRSKSLDTPAPPIHSKDQSLTWLANIQQSFK</sequence>
<feature type="compositionally biased region" description="Polar residues" evidence="1">
    <location>
        <begin position="86"/>
        <end position="105"/>
    </location>
</feature>